<gene>
    <name evidence="1" type="ORF">FKV24_007860</name>
</gene>
<protein>
    <submittedName>
        <fullName evidence="1">Uncharacterized protein</fullName>
    </submittedName>
</protein>
<evidence type="ECO:0000313" key="1">
    <source>
        <dbReference type="EMBL" id="KAB8191383.1"/>
    </source>
</evidence>
<dbReference type="EMBL" id="VICD02000123">
    <property type="protein sequence ID" value="KAB8191383.1"/>
    <property type="molecule type" value="Genomic_DNA"/>
</dbReference>
<dbReference type="RefSeq" id="WP_141481986.1">
    <property type="nucleotide sequence ID" value="NZ_VICD02000123.1"/>
</dbReference>
<name>A0A508AUD5_9GAMM</name>
<reference evidence="1 2" key="1">
    <citation type="submission" date="2019-10" db="EMBL/GenBank/DDBJ databases">
        <title>Lysobacter alkalisoli sp. nov., isolated from saline-alkaline soil.</title>
        <authorList>
            <person name="Sun J.-Q."/>
        </authorList>
    </citation>
    <scope>NUCLEOTIDE SEQUENCE [LARGE SCALE GENOMIC DNA]</scope>
    <source>
        <strain evidence="1 2">KCTC 42381</strain>
    </source>
</reference>
<dbReference type="Proteomes" id="UP000320431">
    <property type="component" value="Unassembled WGS sequence"/>
</dbReference>
<accession>A0A508AUD5</accession>
<dbReference type="AlphaFoldDB" id="A0A508AUD5"/>
<proteinExistence type="predicted"/>
<evidence type="ECO:0000313" key="2">
    <source>
        <dbReference type="Proteomes" id="UP000320431"/>
    </source>
</evidence>
<organism evidence="1 2">
    <name type="scientific">Marilutibacter maris</name>
    <dbReference type="NCBI Taxonomy" id="1605891"/>
    <lineage>
        <taxon>Bacteria</taxon>
        <taxon>Pseudomonadati</taxon>
        <taxon>Pseudomonadota</taxon>
        <taxon>Gammaproteobacteria</taxon>
        <taxon>Lysobacterales</taxon>
        <taxon>Lysobacteraceae</taxon>
        <taxon>Marilutibacter</taxon>
    </lineage>
</organism>
<sequence>MDQTLHDANGRRDRRRRHRRWRIIGWICLWALFAMTAVIAGKVSAAEPSGPLGTRPTAILSPQA</sequence>
<comment type="caution">
    <text evidence="1">The sequence shown here is derived from an EMBL/GenBank/DDBJ whole genome shotgun (WGS) entry which is preliminary data.</text>
</comment>